<dbReference type="EC" id="2.7.13.3" evidence="2"/>
<keyword evidence="5 9" id="KW-0418">Kinase</keyword>
<dbReference type="CDD" id="cd00082">
    <property type="entry name" value="HisKA"/>
    <property type="match status" value="1"/>
</dbReference>
<evidence type="ECO:0000256" key="5">
    <source>
        <dbReference type="ARBA" id="ARBA00022777"/>
    </source>
</evidence>
<evidence type="ECO:0000313" key="9">
    <source>
        <dbReference type="EMBL" id="QLG29924.1"/>
    </source>
</evidence>
<dbReference type="PANTHER" id="PTHR43711">
    <property type="entry name" value="TWO-COMPONENT HISTIDINE KINASE"/>
    <property type="match status" value="1"/>
</dbReference>
<dbReference type="SMART" id="SM00388">
    <property type="entry name" value="HisKA"/>
    <property type="match status" value="1"/>
</dbReference>
<dbReference type="GO" id="GO:0000155">
    <property type="term" value="F:phosphorelay sensor kinase activity"/>
    <property type="evidence" value="ECO:0007669"/>
    <property type="project" value="InterPro"/>
</dbReference>
<feature type="transmembrane region" description="Helical" evidence="7">
    <location>
        <begin position="83"/>
        <end position="105"/>
    </location>
</feature>
<keyword evidence="6" id="KW-0902">Two-component regulatory system</keyword>
<accession>A0A7D5GPN5</accession>
<organism evidence="9 10">
    <name type="scientific">Halorarum halophilum</name>
    <dbReference type="NCBI Taxonomy" id="2743090"/>
    <lineage>
        <taxon>Archaea</taxon>
        <taxon>Methanobacteriati</taxon>
        <taxon>Methanobacteriota</taxon>
        <taxon>Stenosarchaea group</taxon>
        <taxon>Halobacteria</taxon>
        <taxon>Halobacteriales</taxon>
        <taxon>Haloferacaceae</taxon>
        <taxon>Halorarum</taxon>
    </lineage>
</organism>
<dbReference type="SMART" id="SM00387">
    <property type="entry name" value="HATPase_c"/>
    <property type="match status" value="1"/>
</dbReference>
<evidence type="ECO:0000256" key="6">
    <source>
        <dbReference type="ARBA" id="ARBA00023012"/>
    </source>
</evidence>
<comment type="catalytic activity">
    <reaction evidence="1">
        <text>ATP + protein L-histidine = ADP + protein N-phospho-L-histidine.</text>
        <dbReference type="EC" id="2.7.13.3"/>
    </reaction>
</comment>
<feature type="domain" description="Histidine kinase" evidence="8">
    <location>
        <begin position="134"/>
        <end position="325"/>
    </location>
</feature>
<dbReference type="PRINTS" id="PR00344">
    <property type="entry name" value="BCTRLSENSOR"/>
</dbReference>
<proteinExistence type="predicted"/>
<dbReference type="Gene3D" id="3.30.565.10">
    <property type="entry name" value="Histidine kinase-like ATPase, C-terminal domain"/>
    <property type="match status" value="1"/>
</dbReference>
<evidence type="ECO:0000313" key="10">
    <source>
        <dbReference type="Proteomes" id="UP000509750"/>
    </source>
</evidence>
<dbReference type="KEGG" id="halg:HUG10_20170"/>
<dbReference type="SUPFAM" id="SSF47384">
    <property type="entry name" value="Homodimeric domain of signal transducing histidine kinase"/>
    <property type="match status" value="1"/>
</dbReference>
<keyword evidence="3" id="KW-0597">Phosphoprotein</keyword>
<dbReference type="Gene3D" id="1.10.287.130">
    <property type="match status" value="1"/>
</dbReference>
<dbReference type="InterPro" id="IPR004358">
    <property type="entry name" value="Sig_transdc_His_kin-like_C"/>
</dbReference>
<gene>
    <name evidence="9" type="ORF">HUG10_20170</name>
</gene>
<dbReference type="SUPFAM" id="SSF55874">
    <property type="entry name" value="ATPase domain of HSP90 chaperone/DNA topoisomerase II/histidine kinase"/>
    <property type="match status" value="1"/>
</dbReference>
<evidence type="ECO:0000256" key="1">
    <source>
        <dbReference type="ARBA" id="ARBA00000085"/>
    </source>
</evidence>
<keyword evidence="7" id="KW-0812">Transmembrane</keyword>
<dbReference type="GeneID" id="56031201"/>
<dbReference type="InterPro" id="IPR036890">
    <property type="entry name" value="HATPase_C_sf"/>
</dbReference>
<dbReference type="InterPro" id="IPR050736">
    <property type="entry name" value="Sensor_HK_Regulatory"/>
</dbReference>
<dbReference type="InterPro" id="IPR003594">
    <property type="entry name" value="HATPase_dom"/>
</dbReference>
<geneLocation type="plasmid" evidence="9 10">
    <name>unnamed2</name>
</geneLocation>
<dbReference type="EMBL" id="CP058531">
    <property type="protein sequence ID" value="QLG29924.1"/>
    <property type="molecule type" value="Genomic_DNA"/>
</dbReference>
<dbReference type="PANTHER" id="PTHR43711:SF1">
    <property type="entry name" value="HISTIDINE KINASE 1"/>
    <property type="match status" value="1"/>
</dbReference>
<dbReference type="InterPro" id="IPR036097">
    <property type="entry name" value="HisK_dim/P_sf"/>
</dbReference>
<keyword evidence="9" id="KW-0614">Plasmid</keyword>
<evidence type="ECO:0000256" key="3">
    <source>
        <dbReference type="ARBA" id="ARBA00022553"/>
    </source>
</evidence>
<dbReference type="Proteomes" id="UP000509750">
    <property type="component" value="Plasmid unnamed2"/>
</dbReference>
<dbReference type="RefSeq" id="WP_179171498.1">
    <property type="nucleotide sequence ID" value="NZ_CP058531.1"/>
</dbReference>
<keyword evidence="4" id="KW-0808">Transferase</keyword>
<reference evidence="9 10" key="1">
    <citation type="submission" date="2020-07" db="EMBL/GenBank/DDBJ databases">
        <title>Gai3-2, isolated from salt lake.</title>
        <authorList>
            <person name="Cui H."/>
            <person name="Shi X."/>
        </authorList>
    </citation>
    <scope>NUCLEOTIDE SEQUENCE [LARGE SCALE GENOMIC DNA]</scope>
    <source>
        <strain evidence="9 10">Gai3-2</strain>
        <plasmid evidence="9 10">unnamed2</plasmid>
    </source>
</reference>
<dbReference type="AlphaFoldDB" id="A0A7D5GPN5"/>
<evidence type="ECO:0000256" key="4">
    <source>
        <dbReference type="ARBA" id="ARBA00022679"/>
    </source>
</evidence>
<keyword evidence="7" id="KW-0472">Membrane</keyword>
<feature type="transmembrane region" description="Helical" evidence="7">
    <location>
        <begin position="20"/>
        <end position="39"/>
    </location>
</feature>
<dbReference type="Pfam" id="PF02518">
    <property type="entry name" value="HATPase_c"/>
    <property type="match status" value="1"/>
</dbReference>
<keyword evidence="10" id="KW-1185">Reference proteome</keyword>
<dbReference type="InterPro" id="IPR003661">
    <property type="entry name" value="HisK_dim/P_dom"/>
</dbReference>
<dbReference type="Pfam" id="PF00512">
    <property type="entry name" value="HisKA"/>
    <property type="match status" value="1"/>
</dbReference>
<feature type="transmembrane region" description="Helical" evidence="7">
    <location>
        <begin position="46"/>
        <end position="71"/>
    </location>
</feature>
<evidence type="ECO:0000259" key="8">
    <source>
        <dbReference type="PROSITE" id="PS50109"/>
    </source>
</evidence>
<keyword evidence="7" id="KW-1133">Transmembrane helix</keyword>
<evidence type="ECO:0000256" key="2">
    <source>
        <dbReference type="ARBA" id="ARBA00012438"/>
    </source>
</evidence>
<protein>
    <recommendedName>
        <fullName evidence="2">histidine kinase</fullName>
        <ecNumber evidence="2">2.7.13.3</ecNumber>
    </recommendedName>
</protein>
<evidence type="ECO:0000256" key="7">
    <source>
        <dbReference type="SAM" id="Phobius"/>
    </source>
</evidence>
<dbReference type="PROSITE" id="PS50109">
    <property type="entry name" value="HIS_KIN"/>
    <property type="match status" value="1"/>
</dbReference>
<dbReference type="OrthoDB" id="8127at2157"/>
<sequence>MTLLVLLSGDASLSVRFLQILLPLVLSIGICVFGGWLVSEDVSTSVIWMTTKAILIGAGLFAFIVFWLVTVQQGDGMDFSSRAISYLNAVLFGMAMSAIVGYLYAQRRAQTDRLHDQRTQLSAQTERLDEFASLVSHDLRNPLTVAQGHLELAAEARDPTDHIEQSAAALNRMDELISGMLTLARHGQIIETTSPVRLETAARTAWGYIQAPNAELLVEGDLTIEADATRLKQVFENLFRNAVEHGGSDVVVRVGAIGSSGFYVEDSGTGFPDTDVSDLFEMGVSTDQQGTGYGLAIVKAIVDAHGWSIRATKGSAGGARFEIVT</sequence>
<dbReference type="InterPro" id="IPR005467">
    <property type="entry name" value="His_kinase_dom"/>
</dbReference>
<name>A0A7D5GPN5_9EURY</name>